<evidence type="ECO:0000313" key="3">
    <source>
        <dbReference type="Proteomes" id="UP000187203"/>
    </source>
</evidence>
<dbReference type="Proteomes" id="UP000187203">
    <property type="component" value="Unassembled WGS sequence"/>
</dbReference>
<accession>A0A1R3L1K3</accession>
<feature type="non-terminal residue" evidence="2">
    <location>
        <position position="78"/>
    </location>
</feature>
<dbReference type="AlphaFoldDB" id="A0A1R3L1K3"/>
<proteinExistence type="predicted"/>
<protein>
    <submittedName>
        <fullName evidence="2">Uncharacterized protein</fullName>
    </submittedName>
</protein>
<organism evidence="2 3">
    <name type="scientific">Corchorus olitorius</name>
    <dbReference type="NCBI Taxonomy" id="93759"/>
    <lineage>
        <taxon>Eukaryota</taxon>
        <taxon>Viridiplantae</taxon>
        <taxon>Streptophyta</taxon>
        <taxon>Embryophyta</taxon>
        <taxon>Tracheophyta</taxon>
        <taxon>Spermatophyta</taxon>
        <taxon>Magnoliopsida</taxon>
        <taxon>eudicotyledons</taxon>
        <taxon>Gunneridae</taxon>
        <taxon>Pentapetalae</taxon>
        <taxon>rosids</taxon>
        <taxon>malvids</taxon>
        <taxon>Malvales</taxon>
        <taxon>Malvaceae</taxon>
        <taxon>Grewioideae</taxon>
        <taxon>Apeibeae</taxon>
        <taxon>Corchorus</taxon>
    </lineage>
</organism>
<feature type="compositionally biased region" description="Acidic residues" evidence="1">
    <location>
        <begin position="31"/>
        <end position="42"/>
    </location>
</feature>
<comment type="caution">
    <text evidence="2">The sequence shown here is derived from an EMBL/GenBank/DDBJ whole genome shotgun (WGS) entry which is preliminary data.</text>
</comment>
<keyword evidence="3" id="KW-1185">Reference proteome</keyword>
<feature type="compositionally biased region" description="Basic and acidic residues" evidence="1">
    <location>
        <begin position="50"/>
        <end position="67"/>
    </location>
</feature>
<feature type="non-terminal residue" evidence="2">
    <location>
        <position position="1"/>
    </location>
</feature>
<feature type="compositionally biased region" description="Basic residues" evidence="1">
    <location>
        <begin position="68"/>
        <end position="78"/>
    </location>
</feature>
<dbReference type="EMBL" id="AWUE01004883">
    <property type="protein sequence ID" value="OMP13201.1"/>
    <property type="molecule type" value="Genomic_DNA"/>
</dbReference>
<feature type="compositionally biased region" description="Basic and acidic residues" evidence="1">
    <location>
        <begin position="7"/>
        <end position="22"/>
    </location>
</feature>
<name>A0A1R3L1K3_9ROSI</name>
<sequence>HVLAQRHGADEAGHGNEQRGFEEDVGGQPDAEQDDDRQDVDIEGVQGQHPIRDVRSLHQAIDVEHGGHAHHPHAQQGH</sequence>
<gene>
    <name evidence="2" type="ORF">COLO4_02094</name>
</gene>
<feature type="region of interest" description="Disordered" evidence="1">
    <location>
        <begin position="1"/>
        <end position="78"/>
    </location>
</feature>
<evidence type="ECO:0000313" key="2">
    <source>
        <dbReference type="EMBL" id="OMP13201.1"/>
    </source>
</evidence>
<reference evidence="3" key="1">
    <citation type="submission" date="2013-09" db="EMBL/GenBank/DDBJ databases">
        <title>Corchorus olitorius genome sequencing.</title>
        <authorList>
            <person name="Alam M."/>
            <person name="Haque M.S."/>
            <person name="Islam M.S."/>
            <person name="Emdad E.M."/>
            <person name="Islam M.M."/>
            <person name="Ahmed B."/>
            <person name="Halim A."/>
            <person name="Hossen Q.M.M."/>
            <person name="Hossain M.Z."/>
            <person name="Ahmed R."/>
            <person name="Khan M.M."/>
            <person name="Islam R."/>
            <person name="Rashid M.M."/>
            <person name="Khan S.A."/>
            <person name="Rahman M.S."/>
            <person name="Alam M."/>
            <person name="Yahiya A.S."/>
            <person name="Khan M.S."/>
            <person name="Azam M.S."/>
            <person name="Haque T."/>
            <person name="Lashkar M.Z.H."/>
            <person name="Akhand A.I."/>
            <person name="Morshed G."/>
            <person name="Roy S."/>
            <person name="Uddin K.S."/>
            <person name="Rabeya T."/>
            <person name="Hossain A.S."/>
            <person name="Chowdhury A."/>
            <person name="Snigdha A.R."/>
            <person name="Mortoza M.S."/>
            <person name="Matin S.A."/>
            <person name="Hoque S.M.E."/>
            <person name="Islam M.K."/>
            <person name="Roy D.K."/>
            <person name="Haider R."/>
            <person name="Moosa M.M."/>
            <person name="Elias S.M."/>
            <person name="Hasan A.M."/>
            <person name="Jahan S."/>
            <person name="Shafiuddin M."/>
            <person name="Mahmood N."/>
            <person name="Shommy N.S."/>
        </authorList>
    </citation>
    <scope>NUCLEOTIDE SEQUENCE [LARGE SCALE GENOMIC DNA]</scope>
    <source>
        <strain evidence="3">cv. O-4</strain>
    </source>
</reference>
<evidence type="ECO:0000256" key="1">
    <source>
        <dbReference type="SAM" id="MobiDB-lite"/>
    </source>
</evidence>